<dbReference type="EMBL" id="CAJNNW010012612">
    <property type="protein sequence ID" value="CAE8654477.1"/>
    <property type="molecule type" value="Genomic_DNA"/>
</dbReference>
<dbReference type="AlphaFoldDB" id="A0A813ISY5"/>
<reference evidence="2" key="1">
    <citation type="submission" date="2021-02" db="EMBL/GenBank/DDBJ databases">
        <authorList>
            <person name="Dougan E. K."/>
            <person name="Rhodes N."/>
            <person name="Thang M."/>
            <person name="Chan C."/>
        </authorList>
    </citation>
    <scope>NUCLEOTIDE SEQUENCE</scope>
</reference>
<feature type="compositionally biased region" description="Low complexity" evidence="1">
    <location>
        <begin position="92"/>
        <end position="121"/>
    </location>
</feature>
<accession>A0A813ISY5</accession>
<evidence type="ECO:0000256" key="1">
    <source>
        <dbReference type="SAM" id="MobiDB-lite"/>
    </source>
</evidence>
<feature type="region of interest" description="Disordered" evidence="1">
    <location>
        <begin position="92"/>
        <end position="147"/>
    </location>
</feature>
<evidence type="ECO:0000313" key="2">
    <source>
        <dbReference type="EMBL" id="CAE8654477.1"/>
    </source>
</evidence>
<dbReference type="Proteomes" id="UP000626109">
    <property type="component" value="Unassembled WGS sequence"/>
</dbReference>
<protein>
    <submittedName>
        <fullName evidence="2">Uncharacterized protein</fullName>
    </submittedName>
</protein>
<feature type="non-terminal residue" evidence="2">
    <location>
        <position position="228"/>
    </location>
</feature>
<comment type="caution">
    <text evidence="2">The sequence shown here is derived from an EMBL/GenBank/DDBJ whole genome shotgun (WGS) entry which is preliminary data.</text>
</comment>
<proteinExistence type="predicted"/>
<name>A0A813ISY5_POLGL</name>
<evidence type="ECO:0000313" key="3">
    <source>
        <dbReference type="Proteomes" id="UP000626109"/>
    </source>
</evidence>
<gene>
    <name evidence="2" type="ORF">PGLA2088_LOCUS11034</name>
</gene>
<sequence>QLQGSEEISEVSEMLLASFEKQLLHMSVALWARATRLRQGAEALAELAAPGPGGRQWLDPILRQQVEPGPDLLSEQEPDPDVAEPRRLSLRRLQQQQHQQYQQQQQQHQQQQRQQQQRLLQGVGEETTGIDDTMPPAVGPPPTTNNNKYTMAVQEENNKYNDDKNYYNYHYNSSVRPVRFMGRKGVGFCPGAGSVERMIWSALELDTKGKLTREDLREAQVPANTTGH</sequence>
<organism evidence="2 3">
    <name type="scientific">Polarella glacialis</name>
    <name type="common">Dinoflagellate</name>
    <dbReference type="NCBI Taxonomy" id="89957"/>
    <lineage>
        <taxon>Eukaryota</taxon>
        <taxon>Sar</taxon>
        <taxon>Alveolata</taxon>
        <taxon>Dinophyceae</taxon>
        <taxon>Suessiales</taxon>
        <taxon>Suessiaceae</taxon>
        <taxon>Polarella</taxon>
    </lineage>
</organism>